<name>A0AAD3TG46_NEPGR</name>
<evidence type="ECO:0000313" key="2">
    <source>
        <dbReference type="EMBL" id="GMH28251.1"/>
    </source>
</evidence>
<dbReference type="EMBL" id="BSYO01000034">
    <property type="protein sequence ID" value="GMH28251.1"/>
    <property type="molecule type" value="Genomic_DNA"/>
</dbReference>
<reference evidence="2" key="1">
    <citation type="submission" date="2023-05" db="EMBL/GenBank/DDBJ databases">
        <title>Nepenthes gracilis genome sequencing.</title>
        <authorList>
            <person name="Fukushima K."/>
        </authorList>
    </citation>
    <scope>NUCLEOTIDE SEQUENCE</scope>
    <source>
        <strain evidence="2">SING2019-196</strain>
    </source>
</reference>
<sequence length="170" mass="17768">MALVQNLFESLNCHQGRFEGALGSSDCFISRGVDVSLSVSQTKGPPFLQDVVPNCNIPNTILAEGKGSLAKADSDLAVGMSSEIDSKSKTAQNRDKGKSPATTNPIESALGPMAMPTANAFTALQEVEEPSKDAGHPDFDNAGLPSATDLRAGAICCRALPYHCEILCVS</sequence>
<protein>
    <submittedName>
        <fullName evidence="2">Uncharacterized protein</fullName>
    </submittedName>
</protein>
<feature type="compositionally biased region" description="Basic and acidic residues" evidence="1">
    <location>
        <begin position="84"/>
        <end position="98"/>
    </location>
</feature>
<keyword evidence="3" id="KW-1185">Reference proteome</keyword>
<comment type="caution">
    <text evidence="2">The sequence shown here is derived from an EMBL/GenBank/DDBJ whole genome shotgun (WGS) entry which is preliminary data.</text>
</comment>
<proteinExistence type="predicted"/>
<dbReference type="Proteomes" id="UP001279734">
    <property type="component" value="Unassembled WGS sequence"/>
</dbReference>
<organism evidence="2 3">
    <name type="scientific">Nepenthes gracilis</name>
    <name type="common">Slender pitcher plant</name>
    <dbReference type="NCBI Taxonomy" id="150966"/>
    <lineage>
        <taxon>Eukaryota</taxon>
        <taxon>Viridiplantae</taxon>
        <taxon>Streptophyta</taxon>
        <taxon>Embryophyta</taxon>
        <taxon>Tracheophyta</taxon>
        <taxon>Spermatophyta</taxon>
        <taxon>Magnoliopsida</taxon>
        <taxon>eudicotyledons</taxon>
        <taxon>Gunneridae</taxon>
        <taxon>Pentapetalae</taxon>
        <taxon>Caryophyllales</taxon>
        <taxon>Nepenthaceae</taxon>
        <taxon>Nepenthes</taxon>
    </lineage>
</organism>
<dbReference type="AlphaFoldDB" id="A0AAD3TG46"/>
<evidence type="ECO:0000313" key="3">
    <source>
        <dbReference type="Proteomes" id="UP001279734"/>
    </source>
</evidence>
<gene>
    <name evidence="2" type="ORF">Nepgr_030094</name>
</gene>
<accession>A0AAD3TG46</accession>
<evidence type="ECO:0000256" key="1">
    <source>
        <dbReference type="SAM" id="MobiDB-lite"/>
    </source>
</evidence>
<feature type="region of interest" description="Disordered" evidence="1">
    <location>
        <begin position="81"/>
        <end position="112"/>
    </location>
</feature>